<dbReference type="EMBL" id="KQ965904">
    <property type="protein sequence ID" value="KXS08994.1"/>
    <property type="molecule type" value="Genomic_DNA"/>
</dbReference>
<dbReference type="Pfam" id="PF00782">
    <property type="entry name" value="DSPc"/>
    <property type="match status" value="1"/>
</dbReference>
<proteinExistence type="inferred from homology"/>
<dbReference type="STRING" id="1344416.A0A138ZX05"/>
<name>A0A138ZX05_GONPJ</name>
<evidence type="ECO:0000256" key="1">
    <source>
        <dbReference type="ARBA" id="ARBA00008601"/>
    </source>
</evidence>
<evidence type="ECO:0000259" key="5">
    <source>
        <dbReference type="PROSITE" id="PS50054"/>
    </source>
</evidence>
<feature type="region of interest" description="Disordered" evidence="4">
    <location>
        <begin position="485"/>
        <end position="526"/>
    </location>
</feature>
<dbReference type="InterPro" id="IPR000387">
    <property type="entry name" value="Tyr_Pase_dom"/>
</dbReference>
<dbReference type="SUPFAM" id="SSF52799">
    <property type="entry name" value="(Phosphotyrosine protein) phosphatases II"/>
    <property type="match status" value="1"/>
</dbReference>
<dbReference type="InterPro" id="IPR029021">
    <property type="entry name" value="Prot-tyrosine_phosphatase-like"/>
</dbReference>
<dbReference type="PROSITE" id="PS50054">
    <property type="entry name" value="TYR_PHOSPHATASE_DUAL"/>
    <property type="match status" value="1"/>
</dbReference>
<evidence type="ECO:0000256" key="3">
    <source>
        <dbReference type="ARBA" id="ARBA00022912"/>
    </source>
</evidence>
<dbReference type="Proteomes" id="UP000070544">
    <property type="component" value="Unassembled WGS sequence"/>
</dbReference>
<feature type="compositionally biased region" description="Pro residues" evidence="4">
    <location>
        <begin position="336"/>
        <end position="345"/>
    </location>
</feature>
<feature type="compositionally biased region" description="Basic and acidic residues" evidence="4">
    <location>
        <begin position="248"/>
        <end position="260"/>
    </location>
</feature>
<feature type="domain" description="Tyrosine specific protein phosphatases" evidence="6">
    <location>
        <begin position="622"/>
        <end position="681"/>
    </location>
</feature>
<evidence type="ECO:0000259" key="6">
    <source>
        <dbReference type="PROSITE" id="PS50056"/>
    </source>
</evidence>
<dbReference type="Gene3D" id="3.90.190.10">
    <property type="entry name" value="Protein tyrosine phosphatase superfamily"/>
    <property type="match status" value="1"/>
</dbReference>
<dbReference type="InterPro" id="IPR052103">
    <property type="entry name" value="Dual_spec_Phospatases"/>
</dbReference>
<dbReference type="InterPro" id="IPR016130">
    <property type="entry name" value="Tyr_Pase_AS"/>
</dbReference>
<evidence type="ECO:0000256" key="4">
    <source>
        <dbReference type="SAM" id="MobiDB-lite"/>
    </source>
</evidence>
<reference evidence="7 8" key="1">
    <citation type="journal article" date="2015" name="Genome Biol. Evol.">
        <title>Phylogenomic analyses indicate that early fungi evolved digesting cell walls of algal ancestors of land plants.</title>
        <authorList>
            <person name="Chang Y."/>
            <person name="Wang S."/>
            <person name="Sekimoto S."/>
            <person name="Aerts A.L."/>
            <person name="Choi C."/>
            <person name="Clum A."/>
            <person name="LaButti K.M."/>
            <person name="Lindquist E.A."/>
            <person name="Yee Ngan C."/>
            <person name="Ohm R.A."/>
            <person name="Salamov A.A."/>
            <person name="Grigoriev I.V."/>
            <person name="Spatafora J.W."/>
            <person name="Berbee M.L."/>
        </authorList>
    </citation>
    <scope>NUCLEOTIDE SEQUENCE [LARGE SCALE GENOMIC DNA]</scope>
    <source>
        <strain evidence="7 8">JEL478</strain>
    </source>
</reference>
<dbReference type="PROSITE" id="PS50056">
    <property type="entry name" value="TYR_PHOSPHATASE_2"/>
    <property type="match status" value="1"/>
</dbReference>
<feature type="compositionally biased region" description="Low complexity" evidence="4">
    <location>
        <begin position="308"/>
        <end position="318"/>
    </location>
</feature>
<dbReference type="SMART" id="SM00195">
    <property type="entry name" value="DSPc"/>
    <property type="match status" value="1"/>
</dbReference>
<organism evidence="7 8">
    <name type="scientific">Gonapodya prolifera (strain JEL478)</name>
    <name type="common">Monoblepharis prolifera</name>
    <dbReference type="NCBI Taxonomy" id="1344416"/>
    <lineage>
        <taxon>Eukaryota</taxon>
        <taxon>Fungi</taxon>
        <taxon>Fungi incertae sedis</taxon>
        <taxon>Chytridiomycota</taxon>
        <taxon>Chytridiomycota incertae sedis</taxon>
        <taxon>Monoblepharidomycetes</taxon>
        <taxon>Monoblepharidales</taxon>
        <taxon>Gonapodyaceae</taxon>
        <taxon>Gonapodya</taxon>
    </lineage>
</organism>
<evidence type="ECO:0000313" key="8">
    <source>
        <dbReference type="Proteomes" id="UP000070544"/>
    </source>
</evidence>
<dbReference type="InterPro" id="IPR000340">
    <property type="entry name" value="Dual-sp_phosphatase_cat-dom"/>
</dbReference>
<dbReference type="InterPro" id="IPR020422">
    <property type="entry name" value="TYR_PHOSPHATASE_DUAL_dom"/>
</dbReference>
<feature type="compositionally biased region" description="Acidic residues" evidence="4">
    <location>
        <begin position="485"/>
        <end position="496"/>
    </location>
</feature>
<feature type="compositionally biased region" description="Basic and acidic residues" evidence="4">
    <location>
        <begin position="1"/>
        <end position="21"/>
    </location>
</feature>
<evidence type="ECO:0000313" key="7">
    <source>
        <dbReference type="EMBL" id="KXS08994.1"/>
    </source>
</evidence>
<dbReference type="PANTHER" id="PTHR45961">
    <property type="entry name" value="IP21249P"/>
    <property type="match status" value="1"/>
</dbReference>
<sequence>MCDVHSDGNTRRKQEESEGVRDGGGLGLHGSVDLGAQVDLRDSQGEVAEDVTSACDEKDAAGMNPPRIQHSPHPATPLPPLQLPHISTLPRTRIPLAPRSPRSPSTRSFPPTSPTSLLPPSSDISPATPISPADLVAHLDENFLHSLVIDASLSLLNFDPADTPAFPGARKLLPIALASLNVPLCSTAELVGDPCILQGDTVSLVAQSSILSQTVLSPSPSPSPSLLEPSRPQSPVPSDPMKQPLLPADKEDARLKRVDSGWDMDPTPMSPSRTSFYAASTPLIASPRPSKPRPYSTASSAGSQDSMSTSATTLTTTVPPSPSPPPPPSPSTLSPPSSPPPPPPSATHLLLRPIPPAPFSPLLPISDGPQFASPTVHPNHLHSLLHQLLHPATGLPACDDPHLLRLVRDPDLDTIIVVDEHGSWGGWAMRVAEVLGGWAAGITGVSQDYEKTRSPPIVMWLVGGLRALRAGWPQLFPSEDGAELEGYDATDSEGEVEPIPRPRDTTVRADKGPAPGVGMWGARSEDPIGAGPAMARRVKRRQERMVDAVWYTPPPTLSDPPVCILSHLYLGSLHSAHPAHLARFGISTVIRLGSFPGEQGRKVSGVRYVEFEVEDSVEERLEGVVEKVGKVIEEVGMSGGKALVHCHAGVSRSATCVLAYLVCRRGMTLRQALGRVFIRRPIVRPNDGFAHLLRKLEMAHHPHLVRPTVPRFWLATSYLYTVEWEEWRWRSGVGGETELVEGSTTEAADGWADSMEVDWAA</sequence>
<dbReference type="PROSITE" id="PS00383">
    <property type="entry name" value="TYR_PHOSPHATASE_1"/>
    <property type="match status" value="1"/>
</dbReference>
<dbReference type="GO" id="GO:0005737">
    <property type="term" value="C:cytoplasm"/>
    <property type="evidence" value="ECO:0007669"/>
    <property type="project" value="TreeGrafter"/>
</dbReference>
<feature type="domain" description="Tyrosine-protein phosphatase" evidence="5">
    <location>
        <begin position="560"/>
        <end position="702"/>
    </location>
</feature>
<dbReference type="PANTHER" id="PTHR45961:SF6">
    <property type="entry name" value="IP21249P"/>
    <property type="match status" value="1"/>
</dbReference>
<comment type="similarity">
    <text evidence="1">Belongs to the protein-tyrosine phosphatase family. Non-receptor class dual specificity subfamily.</text>
</comment>
<feature type="compositionally biased region" description="Low complexity" evidence="4">
    <location>
        <begin position="95"/>
        <end position="126"/>
    </location>
</feature>
<dbReference type="GO" id="GO:0004721">
    <property type="term" value="F:phosphoprotein phosphatase activity"/>
    <property type="evidence" value="ECO:0007669"/>
    <property type="project" value="UniProtKB-KW"/>
</dbReference>
<feature type="region of interest" description="Disordered" evidence="4">
    <location>
        <begin position="1"/>
        <end position="126"/>
    </location>
</feature>
<dbReference type="AlphaFoldDB" id="A0A138ZX05"/>
<keyword evidence="3" id="KW-0904">Protein phosphatase</keyword>
<keyword evidence="8" id="KW-1185">Reference proteome</keyword>
<accession>A0A138ZX05</accession>
<dbReference type="OrthoDB" id="273181at2759"/>
<feature type="compositionally biased region" description="Basic and acidic residues" evidence="4">
    <location>
        <begin position="498"/>
        <end position="511"/>
    </location>
</feature>
<feature type="region of interest" description="Disordered" evidence="4">
    <location>
        <begin position="214"/>
        <end position="353"/>
    </location>
</feature>
<gene>
    <name evidence="7" type="ORF">M427DRAFT_262436</name>
</gene>
<keyword evidence="2" id="KW-0378">Hydrolase</keyword>
<feature type="compositionally biased region" description="Polar residues" evidence="4">
    <location>
        <begin position="296"/>
        <end position="307"/>
    </location>
</feature>
<dbReference type="CDD" id="cd14498">
    <property type="entry name" value="DSP"/>
    <property type="match status" value="1"/>
</dbReference>
<evidence type="ECO:0000256" key="2">
    <source>
        <dbReference type="ARBA" id="ARBA00022801"/>
    </source>
</evidence>
<protein>
    <submittedName>
        <fullName evidence="7">Uncharacterized protein</fullName>
    </submittedName>
</protein>
<feature type="compositionally biased region" description="Pro residues" evidence="4">
    <location>
        <begin position="319"/>
        <end position="330"/>
    </location>
</feature>